<comment type="subcellular location">
    <subcellularLocation>
        <location evidence="1">Secreted</location>
    </subcellularLocation>
</comment>
<evidence type="ECO:0000259" key="6">
    <source>
        <dbReference type="Pfam" id="PF24514"/>
    </source>
</evidence>
<accession>A0A1G6GQ73</accession>
<dbReference type="InterPro" id="IPR033764">
    <property type="entry name" value="Sdr_B"/>
</dbReference>
<reference evidence="8" key="1">
    <citation type="submission" date="2016-09" db="EMBL/GenBank/DDBJ databases">
        <authorList>
            <person name="Varghese N."/>
            <person name="Submissions S."/>
        </authorList>
    </citation>
    <scope>NUCLEOTIDE SEQUENCE [LARGE SCALE GENOMIC DNA]</scope>
    <source>
        <strain evidence="8">ANC 4422</strain>
    </source>
</reference>
<dbReference type="NCBIfam" id="TIGR01451">
    <property type="entry name" value="B_ant_repeat"/>
    <property type="match status" value="1"/>
</dbReference>
<name>A0A1G6GQ73_9GAMM</name>
<evidence type="ECO:0000313" key="7">
    <source>
        <dbReference type="EMBL" id="SDB84192.1"/>
    </source>
</evidence>
<dbReference type="Pfam" id="PF17210">
    <property type="entry name" value="SdrD_B"/>
    <property type="match status" value="1"/>
</dbReference>
<proteinExistence type="predicted"/>
<dbReference type="InterPro" id="IPR047589">
    <property type="entry name" value="DUF11_rpt"/>
</dbReference>
<feature type="signal peptide" evidence="4">
    <location>
        <begin position="1"/>
        <end position="38"/>
    </location>
</feature>
<dbReference type="Proteomes" id="UP000242501">
    <property type="component" value="Unassembled WGS sequence"/>
</dbReference>
<feature type="domain" description="SD-repeat containing protein B" evidence="5">
    <location>
        <begin position="541"/>
        <end position="623"/>
    </location>
</feature>
<dbReference type="Pfam" id="PF24514">
    <property type="entry name" value="SpaA_4"/>
    <property type="match status" value="1"/>
</dbReference>
<evidence type="ECO:0000313" key="8">
    <source>
        <dbReference type="Proteomes" id="UP000242501"/>
    </source>
</evidence>
<feature type="chain" id="PRO_5017219465" evidence="4">
    <location>
        <begin position="39"/>
        <end position="888"/>
    </location>
</feature>
<dbReference type="SUPFAM" id="SSF117074">
    <property type="entry name" value="Hypothetical protein PA1324"/>
    <property type="match status" value="1"/>
</dbReference>
<dbReference type="EMBL" id="FMYL01000002">
    <property type="protein sequence ID" value="SDB84192.1"/>
    <property type="molecule type" value="Genomic_DNA"/>
</dbReference>
<dbReference type="InterPro" id="IPR013783">
    <property type="entry name" value="Ig-like_fold"/>
</dbReference>
<evidence type="ECO:0000259" key="5">
    <source>
        <dbReference type="Pfam" id="PF17210"/>
    </source>
</evidence>
<sequence length="888" mass="93054">MLGNKLSVQKNNISHLKYCVFFLCVLLSCLISTTASYAADAVILEARFSVSATLPAIERGRIGSQLINIKNEGPNNATNAVATYVAAPKTGVTVTSVSVVGGTACTLSGSNWSCTLGNVTNGVTKQLVVSYNTTSASSLGSGQQATVKVSSDEFNPGSGVGETLYKVWGSNNQNETSKDGAFWVGYTGTGGTAKSGAYSDESTSVVAAWPVSQSSPTGAYLVSSAGGLKNSTYAASTTTAQAMIQRIITNMSTDANATVQLNLINPEATGNGDNRRAWEFTTGVYTTADSNTVTACVGRSSLGVDDGGYIIVDGASVVSQDGYVAGGFVSSSFRLAPGYHRITYRIVNRNTYNGRSEQAAGGYGAIGLSLSGDCSTTNYDAATTAGIPVSINLIDGAKIKIAKNSINGVGTFNYINLSNLVNNTIDVTSDSITTTVAGTPVNSAQQLWAKTLGSDISVTESAVTGYVLSGVSCSDTNSSTTGNTGTFWTLANNVMTIPAARIKEGANITCTFTNNKLIYVDIAGRVFTDNSGTTGDVAKAYNGTQDTGEIGIENSTILLNNCSTTQLASVLTNASGDYAFSIEQGLLPSSFCITQQNRPEYLSVSGTTGYDRSSDRITLTKTSATSYIGNNFGDVIVNVVLNEDGQHTAIAGDVTDYPHRLTTQTPVQLTQLLQTQTQQPNSSIDQPWQALIYRDSNCNGQVDTGEVLFNPTTSSPVLLQPNTNICLVQRVYVPTNVIAGAQHIGELQASYQFALANPVETITGQTLKRKDVTLIGSAGLTLAKKVRTVASCPATSSDTNAFNTTNQATKNDHLEYEITYKNNSTKKLQNVKVKDSLPTATTFGSISCNVTPNGNTCNASSANNTLEWILTGLLNPASSGTLRFCVAQ</sequence>
<keyword evidence="2" id="KW-0964">Secreted</keyword>
<protein>
    <submittedName>
        <fullName evidence="7">Conserved repeat domain-containing protein</fullName>
    </submittedName>
</protein>
<dbReference type="STRING" id="1219383.SAMN05421733_10214"/>
<evidence type="ECO:0000256" key="1">
    <source>
        <dbReference type="ARBA" id="ARBA00004613"/>
    </source>
</evidence>
<evidence type="ECO:0000256" key="3">
    <source>
        <dbReference type="ARBA" id="ARBA00022729"/>
    </source>
</evidence>
<organism evidence="7 8">
    <name type="scientific">Acinetobacter boissieri</name>
    <dbReference type="NCBI Taxonomy" id="1219383"/>
    <lineage>
        <taxon>Bacteria</taxon>
        <taxon>Pseudomonadati</taxon>
        <taxon>Pseudomonadota</taxon>
        <taxon>Gammaproteobacteria</taxon>
        <taxon>Moraxellales</taxon>
        <taxon>Moraxellaceae</taxon>
        <taxon>Acinetobacter</taxon>
    </lineage>
</organism>
<evidence type="ECO:0000256" key="2">
    <source>
        <dbReference type="ARBA" id="ARBA00022525"/>
    </source>
</evidence>
<dbReference type="Gene3D" id="2.60.40.1170">
    <property type="entry name" value="Mu homology domain, subdomain B"/>
    <property type="match status" value="1"/>
</dbReference>
<dbReference type="InterPro" id="IPR055371">
    <property type="entry name" value="SpaA_PFL_dom_4"/>
</dbReference>
<dbReference type="PROSITE" id="PS51257">
    <property type="entry name" value="PROKAR_LIPOPROTEIN"/>
    <property type="match status" value="1"/>
</dbReference>
<dbReference type="GO" id="GO:0005576">
    <property type="term" value="C:extracellular region"/>
    <property type="evidence" value="ECO:0007669"/>
    <property type="project" value="UniProtKB-SubCell"/>
</dbReference>
<evidence type="ECO:0000256" key="4">
    <source>
        <dbReference type="SAM" id="SignalP"/>
    </source>
</evidence>
<keyword evidence="3 4" id="KW-0732">Signal</keyword>
<gene>
    <name evidence="7" type="ORF">SAMN05421733_10214</name>
</gene>
<dbReference type="Gene3D" id="2.60.40.10">
    <property type="entry name" value="Immunoglobulins"/>
    <property type="match status" value="1"/>
</dbReference>
<feature type="domain" description="SpaA-like prealbumin fold" evidence="6">
    <location>
        <begin position="399"/>
        <end position="516"/>
    </location>
</feature>
<keyword evidence="8" id="KW-1185">Reference proteome</keyword>
<dbReference type="AlphaFoldDB" id="A0A1G6GQ73"/>